<dbReference type="EMBL" id="JARIHO010000051">
    <property type="protein sequence ID" value="KAJ7321386.1"/>
    <property type="molecule type" value="Genomic_DNA"/>
</dbReference>
<evidence type="ECO:0000313" key="3">
    <source>
        <dbReference type="Proteomes" id="UP001218218"/>
    </source>
</evidence>
<evidence type="ECO:0000313" key="2">
    <source>
        <dbReference type="EMBL" id="KAJ7321386.1"/>
    </source>
</evidence>
<feature type="compositionally biased region" description="Acidic residues" evidence="1">
    <location>
        <begin position="77"/>
        <end position="89"/>
    </location>
</feature>
<sequence>MGGNGYPVDGLTRLVLALPRGPRRAALAAECAAEEAERAVAETEEGQATETGGNPLENTQDAIGSAGASEPLADNSSDSDSEVDDDNDPEYVGPQTRGRKRKRIRVEQLS</sequence>
<protein>
    <submittedName>
        <fullName evidence="2">Uncharacterized protein</fullName>
    </submittedName>
</protein>
<reference evidence="2" key="1">
    <citation type="submission" date="2023-03" db="EMBL/GenBank/DDBJ databases">
        <title>Massive genome expansion in bonnet fungi (Mycena s.s.) driven by repeated elements and novel gene families across ecological guilds.</title>
        <authorList>
            <consortium name="Lawrence Berkeley National Laboratory"/>
            <person name="Harder C.B."/>
            <person name="Miyauchi S."/>
            <person name="Viragh M."/>
            <person name="Kuo A."/>
            <person name="Thoen E."/>
            <person name="Andreopoulos B."/>
            <person name="Lu D."/>
            <person name="Skrede I."/>
            <person name="Drula E."/>
            <person name="Henrissat B."/>
            <person name="Morin E."/>
            <person name="Kohler A."/>
            <person name="Barry K."/>
            <person name="LaButti K."/>
            <person name="Morin E."/>
            <person name="Salamov A."/>
            <person name="Lipzen A."/>
            <person name="Mereny Z."/>
            <person name="Hegedus B."/>
            <person name="Baldrian P."/>
            <person name="Stursova M."/>
            <person name="Weitz H."/>
            <person name="Taylor A."/>
            <person name="Grigoriev I.V."/>
            <person name="Nagy L.G."/>
            <person name="Martin F."/>
            <person name="Kauserud H."/>
        </authorList>
    </citation>
    <scope>NUCLEOTIDE SEQUENCE</scope>
    <source>
        <strain evidence="2">CBHHK002</strain>
    </source>
</reference>
<proteinExistence type="predicted"/>
<evidence type="ECO:0000256" key="1">
    <source>
        <dbReference type="SAM" id="MobiDB-lite"/>
    </source>
</evidence>
<dbReference type="AlphaFoldDB" id="A0AAD7EH90"/>
<name>A0AAD7EH90_9AGAR</name>
<keyword evidence="3" id="KW-1185">Reference proteome</keyword>
<dbReference type="Proteomes" id="UP001218218">
    <property type="component" value="Unassembled WGS sequence"/>
</dbReference>
<comment type="caution">
    <text evidence="2">The sequence shown here is derived from an EMBL/GenBank/DDBJ whole genome shotgun (WGS) entry which is preliminary data.</text>
</comment>
<feature type="region of interest" description="Disordered" evidence="1">
    <location>
        <begin position="35"/>
        <end position="110"/>
    </location>
</feature>
<organism evidence="2 3">
    <name type="scientific">Mycena albidolilacea</name>
    <dbReference type="NCBI Taxonomy" id="1033008"/>
    <lineage>
        <taxon>Eukaryota</taxon>
        <taxon>Fungi</taxon>
        <taxon>Dikarya</taxon>
        <taxon>Basidiomycota</taxon>
        <taxon>Agaricomycotina</taxon>
        <taxon>Agaricomycetes</taxon>
        <taxon>Agaricomycetidae</taxon>
        <taxon>Agaricales</taxon>
        <taxon>Marasmiineae</taxon>
        <taxon>Mycenaceae</taxon>
        <taxon>Mycena</taxon>
    </lineage>
</organism>
<gene>
    <name evidence="2" type="ORF">DFH08DRAFT_818747</name>
</gene>
<accession>A0AAD7EH90</accession>